<comment type="caution">
    <text evidence="10">The sequence shown here is derived from an EMBL/GenBank/DDBJ whole genome shotgun (WGS) entry which is preliminary data.</text>
</comment>
<feature type="binding site" evidence="7">
    <location>
        <position position="17"/>
    </location>
    <ligand>
        <name>ADP-alpha-D-glucose</name>
        <dbReference type="ChEBI" id="CHEBI:57498"/>
    </ligand>
</feature>
<evidence type="ECO:0000256" key="4">
    <source>
        <dbReference type="ARBA" id="ARBA00022676"/>
    </source>
</evidence>
<comment type="similarity">
    <text evidence="3 7">Belongs to the glycosyltransferase 1 family. Bacterial/plant glycogen synthase subfamily.</text>
</comment>
<dbReference type="CDD" id="cd03791">
    <property type="entry name" value="GT5_Glycogen_synthase_DULL1-like"/>
    <property type="match status" value="1"/>
</dbReference>
<dbReference type="GO" id="GO:0005978">
    <property type="term" value="P:glycogen biosynthetic process"/>
    <property type="evidence" value="ECO:0007669"/>
    <property type="project" value="UniProtKB-UniRule"/>
</dbReference>
<dbReference type="Pfam" id="PF08323">
    <property type="entry name" value="Glyco_transf_5"/>
    <property type="match status" value="1"/>
</dbReference>
<evidence type="ECO:0000313" key="10">
    <source>
        <dbReference type="EMBL" id="MDC3417633.1"/>
    </source>
</evidence>
<dbReference type="AlphaFoldDB" id="A0A9X3WFC4"/>
<dbReference type="Pfam" id="PF00534">
    <property type="entry name" value="Glycos_transf_1"/>
    <property type="match status" value="1"/>
</dbReference>
<evidence type="ECO:0000259" key="9">
    <source>
        <dbReference type="Pfam" id="PF08323"/>
    </source>
</evidence>
<dbReference type="EMBL" id="JAMQKC010000011">
    <property type="protein sequence ID" value="MDC3417633.1"/>
    <property type="molecule type" value="Genomic_DNA"/>
</dbReference>
<keyword evidence="11" id="KW-1185">Reference proteome</keyword>
<accession>A0A9X3WFC4</accession>
<dbReference type="PANTHER" id="PTHR45825">
    <property type="entry name" value="GRANULE-BOUND STARCH SYNTHASE 1, CHLOROPLASTIC/AMYLOPLASTIC"/>
    <property type="match status" value="1"/>
</dbReference>
<evidence type="ECO:0000256" key="1">
    <source>
        <dbReference type="ARBA" id="ARBA00001478"/>
    </source>
</evidence>
<keyword evidence="4 7" id="KW-0328">Glycosyltransferase</keyword>
<protein>
    <recommendedName>
        <fullName evidence="7">Glycogen synthase</fullName>
        <ecNumber evidence="7">2.4.1.21</ecNumber>
    </recommendedName>
    <alternativeName>
        <fullName evidence="7">Starch [bacterial glycogen] synthase</fullName>
    </alternativeName>
</protein>
<dbReference type="Proteomes" id="UP001145069">
    <property type="component" value="Unassembled WGS sequence"/>
</dbReference>
<sequence>MKNQILFVASECTPFVKTGGLADVVGSLPQVLNQTDQVEVRVILPLYQEVIRNWYEQLEWVASIFVPVGWRNQEADIFTLQHQGVVYYFIGNEYYFSRQGTYGYYDDGERFVFFSRAVIDALDHFDFNPTIIHGHDWQAGLALAFAKILKPQKQLQTVFTIHNIKYQGIMPVDAFDELFNISRDHIGGLEWNGLLNCMKAGIFHADKITTVSPTYAEEIKTPYYGEGLYPLLNEKEDQLVGIINGIDENEYDPMTDDYIVHNYKFSRAKKKENKIALQEKLGLPVDGNVPLYVMVTRMVEQKGLHLVQAILDEFLEKDVQFVLLGTGEYEFENFFYHAANRHKEKLVAYLGFDEGLARQLYAASDFFVMPSLFEPCGLSQLIALKYRSVPIVRETGGLKDTVTPYNKHEGTGNGFSFTNYNAHDLLHVLNYSFDLYHDKEQWHCLLKNINKSQFSWKDSAKEYVNLYETMNQSSLVSKY</sequence>
<feature type="domain" description="Starch synthase catalytic" evidence="9">
    <location>
        <begin position="4"/>
        <end position="233"/>
    </location>
</feature>
<dbReference type="PANTHER" id="PTHR45825:SF11">
    <property type="entry name" value="ALPHA AMYLASE DOMAIN-CONTAINING PROTEIN"/>
    <property type="match status" value="1"/>
</dbReference>
<evidence type="ECO:0000259" key="8">
    <source>
        <dbReference type="Pfam" id="PF00534"/>
    </source>
</evidence>
<dbReference type="EC" id="2.4.1.21" evidence="7"/>
<proteinExistence type="inferred from homology"/>
<evidence type="ECO:0000256" key="6">
    <source>
        <dbReference type="ARBA" id="ARBA00023056"/>
    </source>
</evidence>
<evidence type="ECO:0000313" key="11">
    <source>
        <dbReference type="Proteomes" id="UP001145069"/>
    </source>
</evidence>
<reference evidence="10" key="1">
    <citation type="submission" date="2022-06" db="EMBL/GenBank/DDBJ databases">
        <title>Aquibacillus sp. a new bacterium isolated from soil saline samples.</title>
        <authorList>
            <person name="Galisteo C."/>
            <person name="De La Haba R."/>
            <person name="Sanchez-Porro C."/>
            <person name="Ventosa A."/>
        </authorList>
    </citation>
    <scope>NUCLEOTIDE SEQUENCE</scope>
    <source>
        <strain evidence="10">3ASR75-54</strain>
    </source>
</reference>
<dbReference type="HAMAP" id="MF_00484">
    <property type="entry name" value="Glycogen_synth"/>
    <property type="match status" value="1"/>
</dbReference>
<dbReference type="SUPFAM" id="SSF53756">
    <property type="entry name" value="UDP-Glycosyltransferase/glycogen phosphorylase"/>
    <property type="match status" value="1"/>
</dbReference>
<dbReference type="InterPro" id="IPR011835">
    <property type="entry name" value="GS/SS"/>
</dbReference>
<dbReference type="NCBIfam" id="NF001898">
    <property type="entry name" value="PRK00654.1-1"/>
    <property type="match status" value="1"/>
</dbReference>
<comment type="function">
    <text evidence="2 7">Synthesizes alpha-1,4-glucan chains using ADP-glucose.</text>
</comment>
<comment type="catalytic activity">
    <reaction evidence="1 7">
        <text>[(1-&gt;4)-alpha-D-glucosyl](n) + ADP-alpha-D-glucose = [(1-&gt;4)-alpha-D-glucosyl](n+1) + ADP + H(+)</text>
        <dbReference type="Rhea" id="RHEA:18189"/>
        <dbReference type="Rhea" id="RHEA-COMP:9584"/>
        <dbReference type="Rhea" id="RHEA-COMP:9587"/>
        <dbReference type="ChEBI" id="CHEBI:15378"/>
        <dbReference type="ChEBI" id="CHEBI:15444"/>
        <dbReference type="ChEBI" id="CHEBI:57498"/>
        <dbReference type="ChEBI" id="CHEBI:456216"/>
        <dbReference type="EC" id="2.4.1.21"/>
    </reaction>
</comment>
<dbReference type="GO" id="GO:0004373">
    <property type="term" value="F:alpha-1,4-glucan glucosyltransferase (UDP-glucose donor) activity"/>
    <property type="evidence" value="ECO:0007669"/>
    <property type="project" value="InterPro"/>
</dbReference>
<keyword evidence="5 7" id="KW-0808">Transferase</keyword>
<comment type="pathway">
    <text evidence="7">Glycan biosynthesis; glycogen biosynthesis.</text>
</comment>
<organism evidence="10 11">
    <name type="scientific">Aquibacillus salsiterrae</name>
    <dbReference type="NCBI Taxonomy" id="2950439"/>
    <lineage>
        <taxon>Bacteria</taxon>
        <taxon>Bacillati</taxon>
        <taxon>Bacillota</taxon>
        <taxon>Bacilli</taxon>
        <taxon>Bacillales</taxon>
        <taxon>Bacillaceae</taxon>
        <taxon>Aquibacillus</taxon>
    </lineage>
</organism>
<dbReference type="GO" id="GO:0009011">
    <property type="term" value="F:alpha-1,4-glucan glucosyltransferase (ADP-glucose donor) activity"/>
    <property type="evidence" value="ECO:0007669"/>
    <property type="project" value="UniProtKB-UniRule"/>
</dbReference>
<dbReference type="RefSeq" id="WP_272446700.1">
    <property type="nucleotide sequence ID" value="NZ_JAMQKC010000011.1"/>
</dbReference>
<dbReference type="Gene3D" id="3.40.50.2000">
    <property type="entry name" value="Glycogen Phosphorylase B"/>
    <property type="match status" value="2"/>
</dbReference>
<name>A0A9X3WFC4_9BACI</name>
<dbReference type="InterPro" id="IPR001296">
    <property type="entry name" value="Glyco_trans_1"/>
</dbReference>
<evidence type="ECO:0000256" key="3">
    <source>
        <dbReference type="ARBA" id="ARBA00010281"/>
    </source>
</evidence>
<evidence type="ECO:0000256" key="5">
    <source>
        <dbReference type="ARBA" id="ARBA00022679"/>
    </source>
</evidence>
<evidence type="ECO:0000256" key="2">
    <source>
        <dbReference type="ARBA" id="ARBA00002764"/>
    </source>
</evidence>
<dbReference type="InterPro" id="IPR013534">
    <property type="entry name" value="Starch_synth_cat_dom"/>
</dbReference>
<gene>
    <name evidence="7 10" type="primary">glgA</name>
    <name evidence="10" type="ORF">NC799_12065</name>
</gene>
<evidence type="ECO:0000256" key="7">
    <source>
        <dbReference type="HAMAP-Rule" id="MF_00484"/>
    </source>
</evidence>
<keyword evidence="6 7" id="KW-0320">Glycogen biosynthesis</keyword>
<feature type="domain" description="Glycosyl transferase family 1" evidence="8">
    <location>
        <begin position="286"/>
        <end position="430"/>
    </location>
</feature>
<dbReference type="NCBIfam" id="TIGR02095">
    <property type="entry name" value="glgA"/>
    <property type="match status" value="1"/>
</dbReference>